<keyword evidence="3" id="KW-0067">ATP-binding</keyword>
<dbReference type="InterPro" id="IPR003778">
    <property type="entry name" value="CT_A_B"/>
</dbReference>
<sequence length="281" mass="31407">MLKILKPGFYTTIQDSGRFGFRNKGVPVSGCMDNMAFEQCNRLLENEKNTPVLEITMTGPTLEFLEPTFITLTGANMNPKLNNDSISNYSVIRVKKGDVLSFEKLASGFRCYLGVKGGFETEMVLDSASQFMPLTPKAQLTKNDEVAYKSHSDFNPLISGMKPANYLSETNLQVFQGPEFHLLSESQIDKLFASEFHISKENNRMAYQLEEAFESHSHNILTSATLPGTVQCTPAGKLIILMRDGQTTGGYPRLLQLRNDAISALAQKKMGDKIKFELFYN</sequence>
<accession>A0ABX1GRB1</accession>
<dbReference type="EMBL" id="JAAWWL010000002">
    <property type="protein sequence ID" value="NKI32454.1"/>
    <property type="molecule type" value="Genomic_DNA"/>
</dbReference>
<feature type="domain" description="Carboxyltransferase" evidence="4">
    <location>
        <begin position="23"/>
        <end position="280"/>
    </location>
</feature>
<evidence type="ECO:0000256" key="2">
    <source>
        <dbReference type="ARBA" id="ARBA00022801"/>
    </source>
</evidence>
<name>A0ABX1GRB1_9FLAO</name>
<comment type="caution">
    <text evidence="5">The sequence shown here is derived from an EMBL/GenBank/DDBJ whole genome shotgun (WGS) entry which is preliminary data.</text>
</comment>
<keyword evidence="2" id="KW-0378">Hydrolase</keyword>
<evidence type="ECO:0000313" key="5">
    <source>
        <dbReference type="EMBL" id="NKI32454.1"/>
    </source>
</evidence>
<gene>
    <name evidence="5" type="ORF">HCU67_10900</name>
</gene>
<evidence type="ECO:0000256" key="3">
    <source>
        <dbReference type="ARBA" id="ARBA00022840"/>
    </source>
</evidence>
<keyword evidence="6" id="KW-1185">Reference proteome</keyword>
<dbReference type="InterPro" id="IPR029000">
    <property type="entry name" value="Cyclophilin-like_dom_sf"/>
</dbReference>
<proteinExistence type="predicted"/>
<dbReference type="SMART" id="SM00797">
    <property type="entry name" value="AHS2"/>
    <property type="match status" value="1"/>
</dbReference>
<reference evidence="5 6" key="1">
    <citation type="submission" date="2020-04" db="EMBL/GenBank/DDBJ databases">
        <authorList>
            <person name="Yoon J."/>
        </authorList>
    </citation>
    <scope>NUCLEOTIDE SEQUENCE [LARGE SCALE GENOMIC DNA]</scope>
    <source>
        <strain evidence="5 6">DJ-13</strain>
    </source>
</reference>
<evidence type="ECO:0000256" key="1">
    <source>
        <dbReference type="ARBA" id="ARBA00022741"/>
    </source>
</evidence>
<evidence type="ECO:0000259" key="4">
    <source>
        <dbReference type="SMART" id="SM00797"/>
    </source>
</evidence>
<keyword evidence="1" id="KW-0547">Nucleotide-binding</keyword>
<dbReference type="Proteomes" id="UP000718451">
    <property type="component" value="Unassembled WGS sequence"/>
</dbReference>
<dbReference type="Pfam" id="PF02626">
    <property type="entry name" value="CT_A_B"/>
    <property type="match status" value="1"/>
</dbReference>
<dbReference type="InterPro" id="IPR052708">
    <property type="entry name" value="PxpC"/>
</dbReference>
<organism evidence="5 6">
    <name type="scientific">Croceivirga thetidis</name>
    <dbReference type="NCBI Taxonomy" id="2721623"/>
    <lineage>
        <taxon>Bacteria</taxon>
        <taxon>Pseudomonadati</taxon>
        <taxon>Bacteroidota</taxon>
        <taxon>Flavobacteriia</taxon>
        <taxon>Flavobacteriales</taxon>
        <taxon>Flavobacteriaceae</taxon>
        <taxon>Croceivirga</taxon>
    </lineage>
</organism>
<dbReference type="RefSeq" id="WP_168552653.1">
    <property type="nucleotide sequence ID" value="NZ_JAAWWL010000002.1"/>
</dbReference>
<dbReference type="PANTHER" id="PTHR43309">
    <property type="entry name" value="5-OXOPROLINASE SUBUNIT C"/>
    <property type="match status" value="1"/>
</dbReference>
<dbReference type="PANTHER" id="PTHR43309:SF5">
    <property type="entry name" value="5-OXOPROLINASE SUBUNIT C"/>
    <property type="match status" value="1"/>
</dbReference>
<protein>
    <submittedName>
        <fullName evidence="5">Biotin-dependent carboxyltransferase family protein</fullName>
    </submittedName>
</protein>
<evidence type="ECO:0000313" key="6">
    <source>
        <dbReference type="Proteomes" id="UP000718451"/>
    </source>
</evidence>
<dbReference type="Gene3D" id="2.40.100.10">
    <property type="entry name" value="Cyclophilin-like"/>
    <property type="match status" value="1"/>
</dbReference>